<gene>
    <name evidence="8" type="ORF">P3X46_024813</name>
</gene>
<dbReference type="InterPro" id="IPR035896">
    <property type="entry name" value="AN1-like_Znf"/>
</dbReference>
<evidence type="ECO:0000256" key="5">
    <source>
        <dbReference type="PROSITE-ProRule" id="PRU00449"/>
    </source>
</evidence>
<evidence type="ECO:0000313" key="8">
    <source>
        <dbReference type="EMBL" id="KAJ9159298.1"/>
    </source>
</evidence>
<accession>A0ABQ9L5F2</accession>
<dbReference type="PANTHER" id="PTHR10634:SF124">
    <property type="entry name" value="ZINC FINGER A20 AND AN1 DOMAIN-CONTAINING STRESS-ASSOCIATED PROTEIN 8-RELATED"/>
    <property type="match status" value="1"/>
</dbReference>
<dbReference type="InterPro" id="IPR000058">
    <property type="entry name" value="Znf_AN1"/>
</dbReference>
<dbReference type="SUPFAM" id="SSF57716">
    <property type="entry name" value="Glucocorticoid receptor-like (DNA-binding domain)"/>
    <property type="match status" value="1"/>
</dbReference>
<dbReference type="InterPro" id="IPR050652">
    <property type="entry name" value="AN1_A20_ZnFinger"/>
</dbReference>
<feature type="domain" description="A20-type" evidence="6">
    <location>
        <begin position="1"/>
        <end position="34"/>
    </location>
</feature>
<organism evidence="8 9">
    <name type="scientific">Hevea brasiliensis</name>
    <name type="common">Para rubber tree</name>
    <name type="synonym">Siphonia brasiliensis</name>
    <dbReference type="NCBI Taxonomy" id="3981"/>
    <lineage>
        <taxon>Eukaryota</taxon>
        <taxon>Viridiplantae</taxon>
        <taxon>Streptophyta</taxon>
        <taxon>Embryophyta</taxon>
        <taxon>Tracheophyta</taxon>
        <taxon>Spermatophyta</taxon>
        <taxon>Magnoliopsida</taxon>
        <taxon>eudicotyledons</taxon>
        <taxon>Gunneridae</taxon>
        <taxon>Pentapetalae</taxon>
        <taxon>rosids</taxon>
        <taxon>fabids</taxon>
        <taxon>Malpighiales</taxon>
        <taxon>Euphorbiaceae</taxon>
        <taxon>Crotonoideae</taxon>
        <taxon>Micrandreae</taxon>
        <taxon>Hevea</taxon>
    </lineage>
</organism>
<feature type="domain" description="AN1-type" evidence="7">
    <location>
        <begin position="82"/>
        <end position="128"/>
    </location>
</feature>
<dbReference type="SMART" id="SM00154">
    <property type="entry name" value="ZnF_AN1"/>
    <property type="match status" value="1"/>
</dbReference>
<dbReference type="PROSITE" id="PS51039">
    <property type="entry name" value="ZF_AN1"/>
    <property type="match status" value="1"/>
</dbReference>
<dbReference type="PANTHER" id="PTHR10634">
    <property type="entry name" value="AN1-TYPE ZINC FINGER PROTEIN"/>
    <property type="match status" value="1"/>
</dbReference>
<name>A0ABQ9L5F2_HEVBR</name>
<dbReference type="PROSITE" id="PS51036">
    <property type="entry name" value="ZF_A20"/>
    <property type="match status" value="1"/>
</dbReference>
<dbReference type="InterPro" id="IPR002653">
    <property type="entry name" value="Znf_A20"/>
</dbReference>
<sequence>MNHPLCANGCGFYGSAEYFNLRFNCYNEYQKQEHEINALASSIAHLSLANENIVAAASSDREFQNQDYAIRALASSMAQLSLANGSRCTCCDNRQGLMGFSCRCGNMFCVYHRLPEDHSCTFDFKTFGLQLLIKQNPLFKLDRI</sequence>
<protein>
    <recommendedName>
        <fullName evidence="10">AN1-type domain-containing protein</fullName>
    </recommendedName>
</protein>
<keyword evidence="2" id="KW-0479">Metal-binding</keyword>
<evidence type="ECO:0000256" key="3">
    <source>
        <dbReference type="ARBA" id="ARBA00022771"/>
    </source>
</evidence>
<dbReference type="Proteomes" id="UP001174677">
    <property type="component" value="Chromosome 14"/>
</dbReference>
<keyword evidence="3 5" id="KW-0863">Zinc-finger</keyword>
<dbReference type="Pfam" id="PF01428">
    <property type="entry name" value="zf-AN1"/>
    <property type="match status" value="1"/>
</dbReference>
<keyword evidence="4" id="KW-0862">Zinc</keyword>
<dbReference type="EMBL" id="JARPOI010000014">
    <property type="protein sequence ID" value="KAJ9159298.1"/>
    <property type="molecule type" value="Genomic_DNA"/>
</dbReference>
<dbReference type="SUPFAM" id="SSF118310">
    <property type="entry name" value="AN1-like Zinc finger"/>
    <property type="match status" value="1"/>
</dbReference>
<dbReference type="Gene3D" id="4.10.1110.10">
    <property type="entry name" value="AN1-like Zinc finger"/>
    <property type="match status" value="1"/>
</dbReference>
<keyword evidence="9" id="KW-1185">Reference proteome</keyword>
<proteinExistence type="predicted"/>
<reference evidence="8" key="1">
    <citation type="journal article" date="2023" name="Plant Biotechnol. J.">
        <title>Chromosome-level wild Hevea brasiliensis genome provides new tools for genomic-assisted breeding and valuable loci to elevate rubber yield.</title>
        <authorList>
            <person name="Cheng H."/>
            <person name="Song X."/>
            <person name="Hu Y."/>
            <person name="Wu T."/>
            <person name="Yang Q."/>
            <person name="An Z."/>
            <person name="Feng S."/>
            <person name="Deng Z."/>
            <person name="Wu W."/>
            <person name="Zeng X."/>
            <person name="Tu M."/>
            <person name="Wang X."/>
            <person name="Huang H."/>
        </authorList>
    </citation>
    <scope>NUCLEOTIDE SEQUENCE</scope>
    <source>
        <strain evidence="8">MT/VB/25A 57/8</strain>
    </source>
</reference>
<dbReference type="Gene3D" id="1.20.5.4770">
    <property type="match status" value="1"/>
</dbReference>
<evidence type="ECO:0000313" key="9">
    <source>
        <dbReference type="Proteomes" id="UP001174677"/>
    </source>
</evidence>
<evidence type="ECO:0000256" key="1">
    <source>
        <dbReference type="ARBA" id="ARBA00003732"/>
    </source>
</evidence>
<comment type="function">
    <text evidence="1">May be involved in environmental stress response.</text>
</comment>
<comment type="caution">
    <text evidence="8">The sequence shown here is derived from an EMBL/GenBank/DDBJ whole genome shotgun (WGS) entry which is preliminary data.</text>
</comment>
<evidence type="ECO:0000259" key="6">
    <source>
        <dbReference type="PROSITE" id="PS51036"/>
    </source>
</evidence>
<evidence type="ECO:0000256" key="4">
    <source>
        <dbReference type="ARBA" id="ARBA00022833"/>
    </source>
</evidence>
<evidence type="ECO:0008006" key="10">
    <source>
        <dbReference type="Google" id="ProtNLM"/>
    </source>
</evidence>
<evidence type="ECO:0000256" key="2">
    <source>
        <dbReference type="ARBA" id="ARBA00022723"/>
    </source>
</evidence>
<dbReference type="Pfam" id="PF01754">
    <property type="entry name" value="zf-A20"/>
    <property type="match status" value="1"/>
</dbReference>
<evidence type="ECO:0000259" key="7">
    <source>
        <dbReference type="PROSITE" id="PS51039"/>
    </source>
</evidence>